<proteinExistence type="predicted"/>
<evidence type="ECO:0000256" key="1">
    <source>
        <dbReference type="ARBA" id="ARBA00023015"/>
    </source>
</evidence>
<dbReference type="Gene3D" id="1.10.10.10">
    <property type="entry name" value="Winged helix-like DNA-binding domain superfamily/Winged helix DNA-binding domain"/>
    <property type="match status" value="1"/>
</dbReference>
<dbReference type="PROSITE" id="PS51063">
    <property type="entry name" value="HTH_CRP_2"/>
    <property type="match status" value="1"/>
</dbReference>
<dbReference type="InterPro" id="IPR036388">
    <property type="entry name" value="WH-like_DNA-bd_sf"/>
</dbReference>
<keyword evidence="1" id="KW-0805">Transcription regulation</keyword>
<reference evidence="7" key="1">
    <citation type="journal article" date="2009" name="PLoS ONE">
        <title>Methylobacterium genome sequences: a reference blueprint to investigate microbial metabolism of C1 compounds from natural and industrial sources.</title>
        <authorList>
            <person name="Vuilleumier S."/>
            <person name="Chistoserdova L."/>
            <person name="Lee M.-C."/>
            <person name="Bringel F."/>
            <person name="Lajus A."/>
            <person name="Zhou Y."/>
            <person name="Gourion B."/>
            <person name="Barbe V."/>
            <person name="Chang J."/>
            <person name="Cruveiller S."/>
            <person name="Dossat C."/>
            <person name="Gillett W."/>
            <person name="Gruffaz C."/>
            <person name="Haugen E."/>
            <person name="Hourcade E."/>
            <person name="Levy R."/>
            <person name="Mangenot S."/>
            <person name="Muller E."/>
            <person name="Nadalig T."/>
            <person name="Pagni M."/>
            <person name="Penny C."/>
            <person name="Peyraud R."/>
            <person name="Robinson D.G."/>
            <person name="Roche D."/>
            <person name="Rouy Z."/>
            <person name="Saenampechek C."/>
            <person name="Salvignol G."/>
            <person name="Vallenet D."/>
            <person name="Wu Z."/>
            <person name="Marx C.J."/>
            <person name="Vorholt J.A."/>
            <person name="Olson M.V."/>
            <person name="Kaul R."/>
            <person name="Weissenbach J."/>
            <person name="Medigue C."/>
            <person name="Lidstrom M.E."/>
        </authorList>
    </citation>
    <scope>NUCLEOTIDE SEQUENCE [LARGE SCALE GENOMIC DNA]</scope>
    <source>
        <strain evidence="7">DSM 6343 / CIP 106787 / DM4</strain>
    </source>
</reference>
<dbReference type="InterPro" id="IPR012318">
    <property type="entry name" value="HTH_CRP"/>
</dbReference>
<dbReference type="HOGENOM" id="CLU_077340_0_0_5"/>
<dbReference type="AlphaFoldDB" id="C7C6K6"/>
<protein>
    <submittedName>
        <fullName evidence="6">Transcriptional regulator, Crp/Fnr family, with N-terminal cNMP-binding domain</fullName>
    </submittedName>
</protein>
<dbReference type="Proteomes" id="UP000008070">
    <property type="component" value="Chromosome"/>
</dbReference>
<dbReference type="PROSITE" id="PS50042">
    <property type="entry name" value="CNMP_BINDING_3"/>
    <property type="match status" value="1"/>
</dbReference>
<keyword evidence="2" id="KW-0238">DNA-binding</keyword>
<accession>C7C6K6</accession>
<dbReference type="InterPro" id="IPR050397">
    <property type="entry name" value="Env_Response_Regulators"/>
</dbReference>
<dbReference type="SUPFAM" id="SSF51206">
    <property type="entry name" value="cAMP-binding domain-like"/>
    <property type="match status" value="1"/>
</dbReference>
<gene>
    <name evidence="6" type="ORF">METD_I0050</name>
</gene>
<feature type="domain" description="Cyclic nucleotide-binding" evidence="4">
    <location>
        <begin position="1"/>
        <end position="69"/>
    </location>
</feature>
<dbReference type="Gene3D" id="2.60.120.10">
    <property type="entry name" value="Jelly Rolls"/>
    <property type="match status" value="1"/>
</dbReference>
<evidence type="ECO:0000313" key="6">
    <source>
        <dbReference type="EMBL" id="CAX21728.1"/>
    </source>
</evidence>
<evidence type="ECO:0000256" key="3">
    <source>
        <dbReference type="ARBA" id="ARBA00023163"/>
    </source>
</evidence>
<dbReference type="EMBL" id="FP103042">
    <property type="protein sequence ID" value="CAX21728.1"/>
    <property type="molecule type" value="Genomic_DNA"/>
</dbReference>
<name>C7C6K6_METED</name>
<dbReference type="Pfam" id="PF00027">
    <property type="entry name" value="cNMP_binding"/>
    <property type="match status" value="1"/>
</dbReference>
<dbReference type="CDD" id="cd00038">
    <property type="entry name" value="CAP_ED"/>
    <property type="match status" value="1"/>
</dbReference>
<dbReference type="InterPro" id="IPR018490">
    <property type="entry name" value="cNMP-bd_dom_sf"/>
</dbReference>
<dbReference type="Pfam" id="PF13545">
    <property type="entry name" value="HTH_Crp_2"/>
    <property type="match status" value="1"/>
</dbReference>
<dbReference type="GO" id="GO:0003677">
    <property type="term" value="F:DNA binding"/>
    <property type="evidence" value="ECO:0007669"/>
    <property type="project" value="UniProtKB-KW"/>
</dbReference>
<evidence type="ECO:0000256" key="2">
    <source>
        <dbReference type="ARBA" id="ARBA00023125"/>
    </source>
</evidence>
<evidence type="ECO:0000313" key="7">
    <source>
        <dbReference type="Proteomes" id="UP000008070"/>
    </source>
</evidence>
<dbReference type="GO" id="GO:0005829">
    <property type="term" value="C:cytosol"/>
    <property type="evidence" value="ECO:0007669"/>
    <property type="project" value="TreeGrafter"/>
</dbReference>
<dbReference type="InterPro" id="IPR014710">
    <property type="entry name" value="RmlC-like_jellyroll"/>
</dbReference>
<dbReference type="PANTHER" id="PTHR24567">
    <property type="entry name" value="CRP FAMILY TRANSCRIPTIONAL REGULATORY PROTEIN"/>
    <property type="match status" value="1"/>
</dbReference>
<keyword evidence="3" id="KW-0804">Transcription</keyword>
<sequence>MTLALGEVLIRADTPIAYVHFVERGIVSLVAVARDGEQIEIGLIGCEGMVGIPVLLGAESTPNEARVQAAGLAYEVPVDALRNVMRRNPELHEQLLRYAQVLNTQVACTALANGRYKVAQRLARWLLMCHDRTEGDTLPTTHRFLSLMLGVNRPGLTTAVAALEREGIITTKRGTITICDREALLARADASYGVPEAEYERMMKGTVKPT</sequence>
<feature type="domain" description="HTH crp-type" evidence="5">
    <location>
        <begin position="116"/>
        <end position="182"/>
    </location>
</feature>
<evidence type="ECO:0000259" key="5">
    <source>
        <dbReference type="PROSITE" id="PS51063"/>
    </source>
</evidence>
<organism evidence="6 7">
    <name type="scientific">Methylorubrum extorquens (strain DSM 6343 / CIP 106787 / DM4)</name>
    <name type="common">Methylobacterium extorquens</name>
    <dbReference type="NCBI Taxonomy" id="661410"/>
    <lineage>
        <taxon>Bacteria</taxon>
        <taxon>Pseudomonadati</taxon>
        <taxon>Pseudomonadota</taxon>
        <taxon>Alphaproteobacteria</taxon>
        <taxon>Hyphomicrobiales</taxon>
        <taxon>Methylobacteriaceae</taxon>
        <taxon>Methylorubrum</taxon>
    </lineage>
</organism>
<dbReference type="PANTHER" id="PTHR24567:SF74">
    <property type="entry name" value="HTH-TYPE TRANSCRIPTIONAL REGULATOR ARCR"/>
    <property type="match status" value="1"/>
</dbReference>
<dbReference type="InterPro" id="IPR036390">
    <property type="entry name" value="WH_DNA-bd_sf"/>
</dbReference>
<dbReference type="InterPro" id="IPR000595">
    <property type="entry name" value="cNMP-bd_dom"/>
</dbReference>
<dbReference type="KEGG" id="mdi:METDI0050"/>
<evidence type="ECO:0000259" key="4">
    <source>
        <dbReference type="PROSITE" id="PS50042"/>
    </source>
</evidence>
<dbReference type="GO" id="GO:0003700">
    <property type="term" value="F:DNA-binding transcription factor activity"/>
    <property type="evidence" value="ECO:0007669"/>
    <property type="project" value="TreeGrafter"/>
</dbReference>
<dbReference type="SUPFAM" id="SSF46785">
    <property type="entry name" value="Winged helix' DNA-binding domain"/>
    <property type="match status" value="1"/>
</dbReference>